<name>A0ABP7J2E6_9ACTN</name>
<evidence type="ECO:0000313" key="1">
    <source>
        <dbReference type="EMBL" id="GAA3832146.1"/>
    </source>
</evidence>
<dbReference type="EMBL" id="BAAAZR010000031">
    <property type="protein sequence ID" value="GAA3832146.1"/>
    <property type="molecule type" value="Genomic_DNA"/>
</dbReference>
<comment type="caution">
    <text evidence="1">The sequence shown here is derived from an EMBL/GenBank/DDBJ whole genome shotgun (WGS) entry which is preliminary data.</text>
</comment>
<keyword evidence="2" id="KW-1185">Reference proteome</keyword>
<reference evidence="2" key="1">
    <citation type="journal article" date="2019" name="Int. J. Syst. Evol. Microbiol.">
        <title>The Global Catalogue of Microorganisms (GCM) 10K type strain sequencing project: providing services to taxonomists for standard genome sequencing and annotation.</title>
        <authorList>
            <consortium name="The Broad Institute Genomics Platform"/>
            <consortium name="The Broad Institute Genome Sequencing Center for Infectious Disease"/>
            <person name="Wu L."/>
            <person name="Ma J."/>
        </authorList>
    </citation>
    <scope>NUCLEOTIDE SEQUENCE [LARGE SCALE GENOMIC DNA]</scope>
    <source>
        <strain evidence="2">JCM 16908</strain>
    </source>
</reference>
<protein>
    <submittedName>
        <fullName evidence="1">Uncharacterized protein</fullName>
    </submittedName>
</protein>
<evidence type="ECO:0000313" key="2">
    <source>
        <dbReference type="Proteomes" id="UP001500888"/>
    </source>
</evidence>
<proteinExistence type="predicted"/>
<organism evidence="1 2">
    <name type="scientific">Sphaerisporangium flaviroseum</name>
    <dbReference type="NCBI Taxonomy" id="509199"/>
    <lineage>
        <taxon>Bacteria</taxon>
        <taxon>Bacillati</taxon>
        <taxon>Actinomycetota</taxon>
        <taxon>Actinomycetes</taxon>
        <taxon>Streptosporangiales</taxon>
        <taxon>Streptosporangiaceae</taxon>
        <taxon>Sphaerisporangium</taxon>
    </lineage>
</organism>
<dbReference type="RefSeq" id="WP_344948120.1">
    <property type="nucleotide sequence ID" value="NZ_BAAAZR010000031.1"/>
</dbReference>
<gene>
    <name evidence="1" type="ORF">GCM10022226_61680</name>
</gene>
<sequence>MTLDEPKVGDFVAFYPHPEHSRRTIKTQITEIEPLRPGRTRRDMVLTVLEQDPGRAYQVGERIRRMEGDSQITAWRDRDAVTLPRYLTQGRYIALEVSGRIRHPQACTRTIRWKLTRHQTEQIMPVLNAAVKAGFDHMTSQDQLVYQAERGTVTSRRAGDDPEFVEPAVLLQDIRPLYLADQIATECQTAFELGGCA</sequence>
<accession>A0ABP7J2E6</accession>
<dbReference type="Proteomes" id="UP001500888">
    <property type="component" value="Unassembled WGS sequence"/>
</dbReference>